<name>A0A2Z6MXA9_TRISU</name>
<keyword evidence="3" id="KW-1185">Reference proteome</keyword>
<organism evidence="2 3">
    <name type="scientific">Trifolium subterraneum</name>
    <name type="common">Subterranean clover</name>
    <dbReference type="NCBI Taxonomy" id="3900"/>
    <lineage>
        <taxon>Eukaryota</taxon>
        <taxon>Viridiplantae</taxon>
        <taxon>Streptophyta</taxon>
        <taxon>Embryophyta</taxon>
        <taxon>Tracheophyta</taxon>
        <taxon>Spermatophyta</taxon>
        <taxon>Magnoliopsida</taxon>
        <taxon>eudicotyledons</taxon>
        <taxon>Gunneridae</taxon>
        <taxon>Pentapetalae</taxon>
        <taxon>rosids</taxon>
        <taxon>fabids</taxon>
        <taxon>Fabales</taxon>
        <taxon>Fabaceae</taxon>
        <taxon>Papilionoideae</taxon>
        <taxon>50 kb inversion clade</taxon>
        <taxon>NPAAA clade</taxon>
        <taxon>Hologalegina</taxon>
        <taxon>IRL clade</taxon>
        <taxon>Trifolieae</taxon>
        <taxon>Trifolium</taxon>
    </lineage>
</organism>
<evidence type="ECO:0000313" key="3">
    <source>
        <dbReference type="Proteomes" id="UP000242715"/>
    </source>
</evidence>
<accession>A0A2Z6MXA9</accession>
<feature type="region of interest" description="Disordered" evidence="1">
    <location>
        <begin position="1"/>
        <end position="70"/>
    </location>
</feature>
<reference evidence="3" key="1">
    <citation type="journal article" date="2017" name="Front. Plant Sci.">
        <title>Climate Clever Clovers: New Paradigm to Reduce the Environmental Footprint of Ruminants by Breeding Low Methanogenic Forages Utilizing Haplotype Variation.</title>
        <authorList>
            <person name="Kaur P."/>
            <person name="Appels R."/>
            <person name="Bayer P.E."/>
            <person name="Keeble-Gagnere G."/>
            <person name="Wang J."/>
            <person name="Hirakawa H."/>
            <person name="Shirasawa K."/>
            <person name="Vercoe P."/>
            <person name="Stefanova K."/>
            <person name="Durmic Z."/>
            <person name="Nichols P."/>
            <person name="Revell C."/>
            <person name="Isobe S.N."/>
            <person name="Edwards D."/>
            <person name="Erskine W."/>
        </authorList>
    </citation>
    <scope>NUCLEOTIDE SEQUENCE [LARGE SCALE GENOMIC DNA]</scope>
    <source>
        <strain evidence="3">cv. Daliak</strain>
    </source>
</reference>
<evidence type="ECO:0000313" key="2">
    <source>
        <dbReference type="EMBL" id="GAU37188.1"/>
    </source>
</evidence>
<dbReference type="Proteomes" id="UP000242715">
    <property type="component" value="Unassembled WGS sequence"/>
</dbReference>
<feature type="compositionally biased region" description="Acidic residues" evidence="1">
    <location>
        <begin position="44"/>
        <end position="63"/>
    </location>
</feature>
<sequence length="70" mass="7347">MAGTNKIVPLRAKGRGSTASVRRDKAKALEEAGANPIPDPASAAEEDDVEDLREADFAEEEEVVAGKKAP</sequence>
<evidence type="ECO:0000256" key="1">
    <source>
        <dbReference type="SAM" id="MobiDB-lite"/>
    </source>
</evidence>
<protein>
    <submittedName>
        <fullName evidence="2">Uncharacterized protein</fullName>
    </submittedName>
</protein>
<dbReference type="EMBL" id="DF973660">
    <property type="protein sequence ID" value="GAU37188.1"/>
    <property type="molecule type" value="Genomic_DNA"/>
</dbReference>
<gene>
    <name evidence="2" type="ORF">TSUD_30530</name>
</gene>
<dbReference type="AlphaFoldDB" id="A0A2Z6MXA9"/>
<feature type="compositionally biased region" description="Basic and acidic residues" evidence="1">
    <location>
        <begin position="21"/>
        <end position="30"/>
    </location>
</feature>
<proteinExistence type="predicted"/>